<feature type="non-terminal residue" evidence="2">
    <location>
        <position position="116"/>
    </location>
</feature>
<feature type="compositionally biased region" description="Polar residues" evidence="1">
    <location>
        <begin position="51"/>
        <end position="61"/>
    </location>
</feature>
<organism evidence="2">
    <name type="scientific">Medioppia subpectinata</name>
    <dbReference type="NCBI Taxonomy" id="1979941"/>
    <lineage>
        <taxon>Eukaryota</taxon>
        <taxon>Metazoa</taxon>
        <taxon>Ecdysozoa</taxon>
        <taxon>Arthropoda</taxon>
        <taxon>Chelicerata</taxon>
        <taxon>Arachnida</taxon>
        <taxon>Acari</taxon>
        <taxon>Acariformes</taxon>
        <taxon>Sarcoptiformes</taxon>
        <taxon>Oribatida</taxon>
        <taxon>Brachypylina</taxon>
        <taxon>Oppioidea</taxon>
        <taxon>Oppiidae</taxon>
        <taxon>Medioppia</taxon>
    </lineage>
</organism>
<feature type="region of interest" description="Disordered" evidence="1">
    <location>
        <begin position="16"/>
        <end position="61"/>
    </location>
</feature>
<accession>A0A7R9LP79</accession>
<feature type="compositionally biased region" description="Basic residues" evidence="1">
    <location>
        <begin position="36"/>
        <end position="47"/>
    </location>
</feature>
<dbReference type="EMBL" id="CAJPIZ010030643">
    <property type="protein sequence ID" value="CAG2119948.1"/>
    <property type="molecule type" value="Genomic_DNA"/>
</dbReference>
<reference evidence="2" key="1">
    <citation type="submission" date="2020-11" db="EMBL/GenBank/DDBJ databases">
        <authorList>
            <person name="Tran Van P."/>
        </authorList>
    </citation>
    <scope>NUCLEOTIDE SEQUENCE</scope>
</reference>
<dbReference type="OrthoDB" id="6493763at2759"/>
<evidence type="ECO:0000256" key="1">
    <source>
        <dbReference type="SAM" id="MobiDB-lite"/>
    </source>
</evidence>
<evidence type="ECO:0000313" key="3">
    <source>
        <dbReference type="Proteomes" id="UP000759131"/>
    </source>
</evidence>
<evidence type="ECO:0000313" key="2">
    <source>
        <dbReference type="EMBL" id="CAD7644092.1"/>
    </source>
</evidence>
<sequence>MESITTRIRSLMHSVTVRPTAGGVGSGSADTDPTVNHRKSTPQHRRAAQPYRTSSVESQHSQQQCVDYTIDANNRSITANKLVDKLLDYIRENYVQPIDPYVFDKTLDFSPRKYGM</sequence>
<proteinExistence type="predicted"/>
<dbReference type="Proteomes" id="UP000759131">
    <property type="component" value="Unassembled WGS sequence"/>
</dbReference>
<keyword evidence="3" id="KW-1185">Reference proteome</keyword>
<name>A0A7R9LP79_9ACAR</name>
<gene>
    <name evidence="2" type="ORF">OSB1V03_LOCUS19895</name>
</gene>
<protein>
    <submittedName>
        <fullName evidence="2">Uncharacterized protein</fullName>
    </submittedName>
</protein>
<dbReference type="EMBL" id="OC885218">
    <property type="protein sequence ID" value="CAD7644092.1"/>
    <property type="molecule type" value="Genomic_DNA"/>
</dbReference>
<dbReference type="AlphaFoldDB" id="A0A7R9LP79"/>